<sequence length="141" mass="16080">MRKHIRQFCHKAQTWVVVDSLLVGQAIEMMINHEPNTERGSIENRCGFVSNMSGDVPRVNGQLVVSCAFDDKSLKSHLRSDPDIQWTNIDKMMSNQEAIDIAKNVKDPQKALKQLIAKVVKRESKDDISLMFLLDLEDRTV</sequence>
<dbReference type="InterPro" id="IPR001932">
    <property type="entry name" value="PPM-type_phosphatase-like_dom"/>
</dbReference>
<protein>
    <recommendedName>
        <fullName evidence="1">PPM-type phosphatase domain-containing protein</fullName>
    </recommendedName>
</protein>
<evidence type="ECO:0000313" key="2">
    <source>
        <dbReference type="EMBL" id="MBA0703137.1"/>
    </source>
</evidence>
<keyword evidence="3" id="KW-1185">Reference proteome</keyword>
<dbReference type="AlphaFoldDB" id="A0A7J8YUB9"/>
<evidence type="ECO:0000313" key="3">
    <source>
        <dbReference type="Proteomes" id="UP000593577"/>
    </source>
</evidence>
<gene>
    <name evidence="2" type="ORF">Goari_022821</name>
</gene>
<comment type="caution">
    <text evidence="2">The sequence shown here is derived from an EMBL/GenBank/DDBJ whole genome shotgun (WGS) entry which is preliminary data.</text>
</comment>
<dbReference type="Gene3D" id="3.60.40.10">
    <property type="entry name" value="PPM-type phosphatase domain"/>
    <property type="match status" value="1"/>
</dbReference>
<evidence type="ECO:0000259" key="1">
    <source>
        <dbReference type="Pfam" id="PF00481"/>
    </source>
</evidence>
<dbReference type="InterPro" id="IPR015655">
    <property type="entry name" value="PP2C"/>
</dbReference>
<proteinExistence type="predicted"/>
<feature type="domain" description="PPM-type phosphatase" evidence="1">
    <location>
        <begin position="26"/>
        <end position="90"/>
    </location>
</feature>
<dbReference type="Pfam" id="PF00481">
    <property type="entry name" value="PP2C"/>
    <property type="match status" value="1"/>
</dbReference>
<name>A0A7J8YUB9_GOSAI</name>
<reference evidence="2 3" key="1">
    <citation type="journal article" date="2019" name="Genome Biol. Evol.">
        <title>Insights into the evolution of the New World diploid cottons (Gossypium, subgenus Houzingenia) based on genome sequencing.</title>
        <authorList>
            <person name="Grover C.E."/>
            <person name="Arick M.A. 2nd"/>
            <person name="Thrash A."/>
            <person name="Conover J.L."/>
            <person name="Sanders W.S."/>
            <person name="Peterson D.G."/>
            <person name="Frelichowski J.E."/>
            <person name="Scheffler J.A."/>
            <person name="Scheffler B.E."/>
            <person name="Wendel J.F."/>
        </authorList>
    </citation>
    <scope>NUCLEOTIDE SEQUENCE [LARGE SCALE GENOMIC DNA]</scope>
    <source>
        <strain evidence="2">185</strain>
        <tissue evidence="2">Leaf</tissue>
    </source>
</reference>
<dbReference type="EMBL" id="JABFAA010355433">
    <property type="protein sequence ID" value="MBA0703137.1"/>
    <property type="molecule type" value="Genomic_DNA"/>
</dbReference>
<dbReference type="GO" id="GO:0004722">
    <property type="term" value="F:protein serine/threonine phosphatase activity"/>
    <property type="evidence" value="ECO:0007669"/>
    <property type="project" value="InterPro"/>
</dbReference>
<dbReference type="Proteomes" id="UP000593577">
    <property type="component" value="Unassembled WGS sequence"/>
</dbReference>
<organism evidence="2 3">
    <name type="scientific">Gossypium aridum</name>
    <name type="common">American cotton</name>
    <name type="synonym">Erioxylum aridum</name>
    <dbReference type="NCBI Taxonomy" id="34290"/>
    <lineage>
        <taxon>Eukaryota</taxon>
        <taxon>Viridiplantae</taxon>
        <taxon>Streptophyta</taxon>
        <taxon>Embryophyta</taxon>
        <taxon>Tracheophyta</taxon>
        <taxon>Spermatophyta</taxon>
        <taxon>Magnoliopsida</taxon>
        <taxon>eudicotyledons</taxon>
        <taxon>Gunneridae</taxon>
        <taxon>Pentapetalae</taxon>
        <taxon>rosids</taxon>
        <taxon>malvids</taxon>
        <taxon>Malvales</taxon>
        <taxon>Malvaceae</taxon>
        <taxon>Malvoideae</taxon>
        <taxon>Gossypium</taxon>
    </lineage>
</organism>
<dbReference type="PANTHER" id="PTHR47992">
    <property type="entry name" value="PROTEIN PHOSPHATASE"/>
    <property type="match status" value="1"/>
</dbReference>
<dbReference type="InterPro" id="IPR036457">
    <property type="entry name" value="PPM-type-like_dom_sf"/>
</dbReference>
<accession>A0A7J8YUB9</accession>
<dbReference type="SUPFAM" id="SSF81606">
    <property type="entry name" value="PP2C-like"/>
    <property type="match status" value="1"/>
</dbReference>